<keyword evidence="2" id="KW-1185">Reference proteome</keyword>
<dbReference type="AlphaFoldDB" id="A0A2V3ISP7"/>
<evidence type="ECO:0000313" key="1">
    <source>
        <dbReference type="EMBL" id="PXF44130.1"/>
    </source>
</evidence>
<reference evidence="1 2" key="1">
    <citation type="journal article" date="2018" name="Mol. Biol. Evol.">
        <title>Analysis of the draft genome of the red seaweed Gracilariopsis chorda provides insights into genome size evolution in Rhodophyta.</title>
        <authorList>
            <person name="Lee J."/>
            <person name="Yang E.C."/>
            <person name="Graf L."/>
            <person name="Yang J.H."/>
            <person name="Qiu H."/>
            <person name="Zel Zion U."/>
            <person name="Chan C.X."/>
            <person name="Stephens T.G."/>
            <person name="Weber A.P.M."/>
            <person name="Boo G.H."/>
            <person name="Boo S.M."/>
            <person name="Kim K.M."/>
            <person name="Shin Y."/>
            <person name="Jung M."/>
            <person name="Lee S.J."/>
            <person name="Yim H.S."/>
            <person name="Lee J.H."/>
            <person name="Bhattacharya D."/>
            <person name="Yoon H.S."/>
        </authorList>
    </citation>
    <scope>NUCLEOTIDE SEQUENCE [LARGE SCALE GENOMIC DNA]</scope>
    <source>
        <strain evidence="1 2">SKKU-2015</strain>
        <tissue evidence="1">Whole body</tissue>
    </source>
</reference>
<dbReference type="STRING" id="448386.A0A2V3ISP7"/>
<dbReference type="InterPro" id="IPR021325">
    <property type="entry name" value="CCB2/CCB4"/>
</dbReference>
<dbReference type="InterPro" id="IPR044705">
    <property type="entry name" value="CCB4"/>
</dbReference>
<comment type="caution">
    <text evidence="1">The sequence shown here is derived from an EMBL/GenBank/DDBJ whole genome shotgun (WGS) entry which is preliminary data.</text>
</comment>
<dbReference type="Pfam" id="PF11152">
    <property type="entry name" value="CCB2_CCB4"/>
    <property type="match status" value="1"/>
</dbReference>
<name>A0A2V3ISP7_9FLOR</name>
<dbReference type="PANTHER" id="PTHR34943:SF2">
    <property type="entry name" value="PROTEIN COFACTOR ASSEMBLY OF COMPLEX C SUBUNIT B CCB4, CHLOROPLASTIC"/>
    <property type="match status" value="1"/>
</dbReference>
<proteinExistence type="predicted"/>
<dbReference type="OrthoDB" id="4724at2759"/>
<evidence type="ECO:0000313" key="2">
    <source>
        <dbReference type="Proteomes" id="UP000247409"/>
    </source>
</evidence>
<protein>
    <submittedName>
        <fullName evidence="1">Protein COFACTOR ASSEMBLY OF COMPLEX C SUBUNIT B CCB4, chloroplastic</fullName>
    </submittedName>
</protein>
<dbReference type="GO" id="GO:0009507">
    <property type="term" value="C:chloroplast"/>
    <property type="evidence" value="ECO:0007669"/>
    <property type="project" value="TreeGrafter"/>
</dbReference>
<dbReference type="Proteomes" id="UP000247409">
    <property type="component" value="Unassembled WGS sequence"/>
</dbReference>
<dbReference type="EMBL" id="NBIV01000101">
    <property type="protein sequence ID" value="PXF44130.1"/>
    <property type="molecule type" value="Genomic_DNA"/>
</dbReference>
<accession>A0A2V3ISP7</accession>
<dbReference type="GO" id="GO:0010190">
    <property type="term" value="P:cytochrome b6f complex assembly"/>
    <property type="evidence" value="ECO:0007669"/>
    <property type="project" value="TreeGrafter"/>
</dbReference>
<gene>
    <name evidence="1" type="ORF">BWQ96_06103</name>
</gene>
<dbReference type="PANTHER" id="PTHR34943">
    <property type="match status" value="1"/>
</dbReference>
<organism evidence="1 2">
    <name type="scientific">Gracilariopsis chorda</name>
    <dbReference type="NCBI Taxonomy" id="448386"/>
    <lineage>
        <taxon>Eukaryota</taxon>
        <taxon>Rhodophyta</taxon>
        <taxon>Florideophyceae</taxon>
        <taxon>Rhodymeniophycidae</taxon>
        <taxon>Gracilariales</taxon>
        <taxon>Gracilariaceae</taxon>
        <taxon>Gracilariopsis</taxon>
    </lineage>
</organism>
<sequence>MNFGRVSLITGGCLLTGLLGNRLLLTPLDGLTATQSRADILGVIAGATLVLYGLARAEVSERRASVEMGGIQVKSGFEGSNAEVAERCAQAVIDGIEGAKSVAVMVRGEGRFFLGQFSTEAPATHMVEEGIVAKAMGSGKRAYLADMKVVPVRETEFGFLPQKCQCVLVQPASEDVCVIVGADRPRALTGQDFGWVQAICDRMGGYLSKEAK</sequence>